<gene>
    <name evidence="3" type="ORF">SAY86_026380</name>
</gene>
<protein>
    <submittedName>
        <fullName evidence="3">Uncharacterized protein</fullName>
    </submittedName>
</protein>
<reference evidence="3 4" key="1">
    <citation type="journal article" date="2023" name="Hortic Res">
        <title>Pangenome of water caltrop reveals structural variations and asymmetric subgenome divergence after allopolyploidization.</title>
        <authorList>
            <person name="Zhang X."/>
            <person name="Chen Y."/>
            <person name="Wang L."/>
            <person name="Yuan Y."/>
            <person name="Fang M."/>
            <person name="Shi L."/>
            <person name="Lu R."/>
            <person name="Comes H.P."/>
            <person name="Ma Y."/>
            <person name="Chen Y."/>
            <person name="Huang G."/>
            <person name="Zhou Y."/>
            <person name="Zheng Z."/>
            <person name="Qiu Y."/>
        </authorList>
    </citation>
    <scope>NUCLEOTIDE SEQUENCE [LARGE SCALE GENOMIC DNA]</scope>
    <source>
        <strain evidence="3">F231</strain>
    </source>
</reference>
<comment type="caution">
    <text evidence="3">The sequence shown here is derived from an EMBL/GenBank/DDBJ whole genome shotgun (WGS) entry which is preliminary data.</text>
</comment>
<dbReference type="EMBL" id="JAXQNO010000023">
    <property type="protein sequence ID" value="KAK4765290.1"/>
    <property type="molecule type" value="Genomic_DNA"/>
</dbReference>
<organism evidence="3 4">
    <name type="scientific">Trapa natans</name>
    <name type="common">Water chestnut</name>
    <dbReference type="NCBI Taxonomy" id="22666"/>
    <lineage>
        <taxon>Eukaryota</taxon>
        <taxon>Viridiplantae</taxon>
        <taxon>Streptophyta</taxon>
        <taxon>Embryophyta</taxon>
        <taxon>Tracheophyta</taxon>
        <taxon>Spermatophyta</taxon>
        <taxon>Magnoliopsida</taxon>
        <taxon>eudicotyledons</taxon>
        <taxon>Gunneridae</taxon>
        <taxon>Pentapetalae</taxon>
        <taxon>rosids</taxon>
        <taxon>malvids</taxon>
        <taxon>Myrtales</taxon>
        <taxon>Lythraceae</taxon>
        <taxon>Trapa</taxon>
    </lineage>
</organism>
<feature type="region of interest" description="Disordered" evidence="2">
    <location>
        <begin position="51"/>
        <end position="90"/>
    </location>
</feature>
<evidence type="ECO:0000313" key="3">
    <source>
        <dbReference type="EMBL" id="KAK4765290.1"/>
    </source>
</evidence>
<evidence type="ECO:0000256" key="2">
    <source>
        <dbReference type="SAM" id="MobiDB-lite"/>
    </source>
</evidence>
<keyword evidence="4" id="KW-1185">Reference proteome</keyword>
<proteinExistence type="inferred from homology"/>
<dbReference type="GO" id="GO:0010150">
    <property type="term" value="P:leaf senescence"/>
    <property type="evidence" value="ECO:0007669"/>
    <property type="project" value="UniProtKB-ARBA"/>
</dbReference>
<dbReference type="Proteomes" id="UP001346149">
    <property type="component" value="Unassembled WGS sequence"/>
</dbReference>
<name>A0AAN7QHM8_TRANT</name>
<evidence type="ECO:0000313" key="4">
    <source>
        <dbReference type="Proteomes" id="UP001346149"/>
    </source>
</evidence>
<feature type="compositionally biased region" description="Polar residues" evidence="2">
    <location>
        <begin position="51"/>
        <end position="66"/>
    </location>
</feature>
<evidence type="ECO:0000256" key="1">
    <source>
        <dbReference type="ARBA" id="ARBA00034773"/>
    </source>
</evidence>
<dbReference type="Pfam" id="PF04520">
    <property type="entry name" value="Senescence_reg"/>
    <property type="match status" value="1"/>
</dbReference>
<dbReference type="PANTHER" id="PTHR46525:SF18">
    <property type="entry name" value="SENESCENCE REGULATOR S40"/>
    <property type="match status" value="1"/>
</dbReference>
<comment type="similarity">
    <text evidence="1">Belongs to the senescence regulator S40 family.</text>
</comment>
<dbReference type="PANTHER" id="PTHR46525">
    <property type="entry name" value="EMB|CAB72159.1"/>
    <property type="match status" value="1"/>
</dbReference>
<dbReference type="InterPro" id="IPR007608">
    <property type="entry name" value="Senescence_reg_S40"/>
</dbReference>
<accession>A0AAN7QHM8</accession>
<sequence length="257" mass="28358">MAKGRKLTTTRSDRYLDSFTYGNGYVSQGSDVVELREEDVWSMVDDVADQTQEVDSSPGGWSSSFAVGSDGGRRRMAIPRSDQIDRNSGGLSLAFEDPALTRTPGILNQFCGNDGPAPRGDRQSMGMASSAPVNVPDWNKIYRMDSVESMHEDSDDERDFSAEMVPPHVYLARSRKKLATSVFEGQGRTLKGRDMSRVRDAVWSRTGFDGTALDAYIKLVPNLLLMECDGLEDGRRAPAQVDDSCDVRGKVQEKRGE</sequence>
<dbReference type="AlphaFoldDB" id="A0AAN7QHM8"/>